<protein>
    <submittedName>
        <fullName evidence="2">Uncharacterized protein</fullName>
    </submittedName>
</protein>
<dbReference type="AlphaFoldDB" id="A0A2C9V0D9"/>
<gene>
    <name evidence="2" type="ORF">MANES_11G072100</name>
</gene>
<accession>A0A2C9V0D9</accession>
<organism evidence="2">
    <name type="scientific">Manihot esculenta</name>
    <name type="common">Cassava</name>
    <name type="synonym">Jatropha manihot</name>
    <dbReference type="NCBI Taxonomy" id="3983"/>
    <lineage>
        <taxon>Eukaryota</taxon>
        <taxon>Viridiplantae</taxon>
        <taxon>Streptophyta</taxon>
        <taxon>Embryophyta</taxon>
        <taxon>Tracheophyta</taxon>
        <taxon>Spermatophyta</taxon>
        <taxon>Magnoliopsida</taxon>
        <taxon>eudicotyledons</taxon>
        <taxon>Gunneridae</taxon>
        <taxon>Pentapetalae</taxon>
        <taxon>rosids</taxon>
        <taxon>fabids</taxon>
        <taxon>Malpighiales</taxon>
        <taxon>Euphorbiaceae</taxon>
        <taxon>Crotonoideae</taxon>
        <taxon>Manihoteae</taxon>
        <taxon>Manihot</taxon>
    </lineage>
</organism>
<evidence type="ECO:0000313" key="2">
    <source>
        <dbReference type="EMBL" id="OAY37065.1"/>
    </source>
</evidence>
<feature type="region of interest" description="Disordered" evidence="1">
    <location>
        <begin position="1"/>
        <end position="65"/>
    </location>
</feature>
<reference evidence="2" key="1">
    <citation type="submission" date="2016-02" db="EMBL/GenBank/DDBJ databases">
        <title>WGS assembly of Manihot esculenta.</title>
        <authorList>
            <person name="Bredeson J.V."/>
            <person name="Prochnik S.E."/>
            <person name="Lyons J.B."/>
            <person name="Schmutz J."/>
            <person name="Grimwood J."/>
            <person name="Vrebalov J."/>
            <person name="Bart R.S."/>
            <person name="Amuge T."/>
            <person name="Ferguson M.E."/>
            <person name="Green R."/>
            <person name="Putnam N."/>
            <person name="Stites J."/>
            <person name="Rounsley S."/>
            <person name="Rokhsar D.S."/>
        </authorList>
    </citation>
    <scope>NUCLEOTIDE SEQUENCE [LARGE SCALE GENOMIC DNA]</scope>
    <source>
        <tissue evidence="2">Leaf</tissue>
    </source>
</reference>
<evidence type="ECO:0000256" key="1">
    <source>
        <dbReference type="SAM" id="MobiDB-lite"/>
    </source>
</evidence>
<feature type="compositionally biased region" description="Polar residues" evidence="1">
    <location>
        <begin position="43"/>
        <end position="59"/>
    </location>
</feature>
<sequence>MGPCLVNHQSGGIQKNRKSKKTIGNINQYTRGKEKSKGKHNLTSRNTICAANRKQTPSKTLDDKN</sequence>
<proteinExistence type="predicted"/>
<dbReference type="EMBL" id="CM004397">
    <property type="protein sequence ID" value="OAY37065.1"/>
    <property type="molecule type" value="Genomic_DNA"/>
</dbReference>
<name>A0A2C9V0D9_MANES</name>